<dbReference type="SUPFAM" id="SSF102705">
    <property type="entry name" value="NIF3 (NGG1p interacting factor 3)-like"/>
    <property type="match status" value="1"/>
</dbReference>
<protein>
    <submittedName>
        <fullName evidence="1">Cation tolerance protein CutA</fullName>
    </submittedName>
</protein>
<evidence type="ECO:0000313" key="2">
    <source>
        <dbReference type="Proteomes" id="UP000053748"/>
    </source>
</evidence>
<dbReference type="Proteomes" id="UP000053748">
    <property type="component" value="Unassembled WGS sequence"/>
</dbReference>
<proteinExistence type="predicted"/>
<reference evidence="1" key="1">
    <citation type="submission" date="2017-12" db="EMBL/GenBank/DDBJ databases">
        <title>FDA dAtabase for Regulatory Grade micrObial Sequences (FDA-ARGOS): Supporting development and validation of Infectious Disease Dx tests.</title>
        <authorList>
            <person name="Hoffmann M."/>
            <person name="Allard M."/>
            <person name="Evans P."/>
            <person name="Brown E."/>
            <person name="Tallon L.J."/>
            <person name="Sadzewicz L."/>
            <person name="Sengamalay N."/>
            <person name="Ott S."/>
            <person name="Godinez A."/>
            <person name="Nagaraj S."/>
            <person name="Vavikolanu K."/>
            <person name="Aluvathingal J."/>
            <person name="Nadendla S."/>
            <person name="Hobson J."/>
            <person name="Sichtig H."/>
        </authorList>
    </citation>
    <scope>NUCLEOTIDE SEQUENCE [LARGE SCALE GENOMIC DNA]</scope>
    <source>
        <strain evidence="1">FDAARGOS_113</strain>
    </source>
</reference>
<dbReference type="RefSeq" id="WP_000277232.1">
    <property type="nucleotide sequence ID" value="NZ_CAWMSS010000002.1"/>
</dbReference>
<keyword evidence="2" id="KW-1185">Reference proteome</keyword>
<dbReference type="EMBL" id="LOSJ02000001">
    <property type="protein sequence ID" value="PNM63915.1"/>
    <property type="molecule type" value="Genomic_DNA"/>
</dbReference>
<dbReference type="AlphaFoldDB" id="A0A2J9VJE4"/>
<evidence type="ECO:0000313" key="1">
    <source>
        <dbReference type="EMBL" id="PNM63915.1"/>
    </source>
</evidence>
<dbReference type="PANTHER" id="PTHR41774:SF1">
    <property type="entry name" value="NGG1P INTERACTING FACTOR NIF3"/>
    <property type="match status" value="1"/>
</dbReference>
<dbReference type="InterPro" id="IPR036069">
    <property type="entry name" value="DUF34/NIF3_sf"/>
</dbReference>
<name>A0A2J9VJE4_VIBMI</name>
<dbReference type="OrthoDB" id="9795763at2"/>
<dbReference type="PANTHER" id="PTHR41774">
    <property type="match status" value="1"/>
</dbReference>
<comment type="caution">
    <text evidence="1">The sequence shown here is derived from an EMBL/GenBank/DDBJ whole genome shotgun (WGS) entry which is preliminary data.</text>
</comment>
<gene>
    <name evidence="1" type="ORF">AL544_002985</name>
</gene>
<organism evidence="1 2">
    <name type="scientific">Vibrio mimicus</name>
    <dbReference type="NCBI Taxonomy" id="674"/>
    <lineage>
        <taxon>Bacteria</taxon>
        <taxon>Pseudomonadati</taxon>
        <taxon>Pseudomonadota</taxon>
        <taxon>Gammaproteobacteria</taxon>
        <taxon>Vibrionales</taxon>
        <taxon>Vibrionaceae</taxon>
        <taxon>Vibrio</taxon>
    </lineage>
</organism>
<dbReference type="InterPro" id="IPR015867">
    <property type="entry name" value="N-reg_PII/ATP_PRibTrfase_C"/>
</dbReference>
<dbReference type="Gene3D" id="3.30.70.120">
    <property type="match status" value="1"/>
</dbReference>
<accession>A0A2J9VJE4</accession>
<sequence length="107" mass="12036">MYKLEIFCQPDQQDVVLSTLHDAGVDKIGNYDHCWALGSVMGSHRALEGSNPVFGSDGKLENYPLIKIEINVAHEHVKPVVQRLKACLGWEEPLVNIVKLYNSDFEL</sequence>